<evidence type="ECO:0000313" key="2">
    <source>
        <dbReference type="Proteomes" id="UP000294834"/>
    </source>
</evidence>
<reference evidence="1 2" key="1">
    <citation type="journal article" date="2019" name="Nat. Microbiol.">
        <title>Genomic variation and strain-specific functional adaptation in the human gut microbiome during early life.</title>
        <authorList>
            <person name="Vatanen T."/>
            <person name="Plichta D.R."/>
            <person name="Somani J."/>
            <person name="Munch P.C."/>
            <person name="Arthur T.D."/>
            <person name="Hall A.B."/>
            <person name="Rudolf S."/>
            <person name="Oakeley E.J."/>
            <person name="Ke X."/>
            <person name="Young R.A."/>
            <person name="Haiser H.J."/>
            <person name="Kolde R."/>
            <person name="Yassour M."/>
            <person name="Luopajarvi K."/>
            <person name="Siljander H."/>
            <person name="Virtanen S.M."/>
            <person name="Ilonen J."/>
            <person name="Uibo R."/>
            <person name="Tillmann V."/>
            <person name="Mokurov S."/>
            <person name="Dorshakova N."/>
            <person name="Porter J.A."/>
            <person name="McHardy A.C."/>
            <person name="Lahdesmaki H."/>
            <person name="Vlamakis H."/>
            <person name="Huttenhower C."/>
            <person name="Knip M."/>
            <person name="Xavier R.J."/>
        </authorList>
    </citation>
    <scope>NUCLEOTIDE SEQUENCE [LARGE SCALE GENOMIC DNA]</scope>
    <source>
        <strain evidence="1 2">RJX1052</strain>
    </source>
</reference>
<protein>
    <submittedName>
        <fullName evidence="1">Uncharacterized protein</fullName>
    </submittedName>
</protein>
<dbReference type="EMBL" id="SLTX01000023">
    <property type="protein sequence ID" value="TDB01655.1"/>
    <property type="molecule type" value="Genomic_DNA"/>
</dbReference>
<accession>A0AAX2QU61</accession>
<dbReference type="AlphaFoldDB" id="A0AAX2QU61"/>
<dbReference type="Proteomes" id="UP000294834">
    <property type="component" value="Unassembled WGS sequence"/>
</dbReference>
<name>A0AAX2QU61_9BACT</name>
<gene>
    <name evidence="1" type="ORF">E1J06_27200</name>
</gene>
<sequence>MGNSDMINNRERECPSGLHMPRLVFFAQVGNDLDPINYITYMVLDYYETGSTSASVSGKVPYLMQMY</sequence>
<organism evidence="1 2">
    <name type="scientific">Phocaeicola dorei</name>
    <dbReference type="NCBI Taxonomy" id="357276"/>
    <lineage>
        <taxon>Bacteria</taxon>
        <taxon>Pseudomonadati</taxon>
        <taxon>Bacteroidota</taxon>
        <taxon>Bacteroidia</taxon>
        <taxon>Bacteroidales</taxon>
        <taxon>Bacteroidaceae</taxon>
        <taxon>Phocaeicola</taxon>
    </lineage>
</organism>
<evidence type="ECO:0000313" key="1">
    <source>
        <dbReference type="EMBL" id="TDB01655.1"/>
    </source>
</evidence>
<proteinExistence type="predicted"/>
<comment type="caution">
    <text evidence="1">The sequence shown here is derived from an EMBL/GenBank/DDBJ whole genome shotgun (WGS) entry which is preliminary data.</text>
</comment>